<accession>A0A7X2MRU1</accession>
<dbReference type="InterPro" id="IPR016162">
    <property type="entry name" value="Ald_DH_N"/>
</dbReference>
<evidence type="ECO:0000256" key="2">
    <source>
        <dbReference type="ARBA" id="ARBA00023002"/>
    </source>
</evidence>
<comment type="caution">
    <text evidence="4">The sequence shown here is derived from an EMBL/GenBank/DDBJ whole genome shotgun (WGS) entry which is preliminary data.</text>
</comment>
<evidence type="ECO:0000256" key="1">
    <source>
        <dbReference type="ARBA" id="ARBA00009986"/>
    </source>
</evidence>
<feature type="non-terminal residue" evidence="4">
    <location>
        <position position="243"/>
    </location>
</feature>
<comment type="similarity">
    <text evidence="1">Belongs to the aldehyde dehydrogenase family.</text>
</comment>
<dbReference type="AlphaFoldDB" id="A0A7X2MRU1"/>
<proteinExistence type="inferred from homology"/>
<evidence type="ECO:0000313" key="4">
    <source>
        <dbReference type="EMBL" id="MSE18176.1"/>
    </source>
</evidence>
<gene>
    <name evidence="4" type="ORF">GKC49_24710</name>
</gene>
<dbReference type="GO" id="GO:0016491">
    <property type="term" value="F:oxidoreductase activity"/>
    <property type="evidence" value="ECO:0007669"/>
    <property type="project" value="UniProtKB-KW"/>
</dbReference>
<dbReference type="InterPro" id="IPR015590">
    <property type="entry name" value="Aldehyde_DH_dom"/>
</dbReference>
<dbReference type="InterPro" id="IPR016161">
    <property type="entry name" value="Ald_DH/histidinol_DH"/>
</dbReference>
<dbReference type="Proteomes" id="UP000461948">
    <property type="component" value="Unassembled WGS sequence"/>
</dbReference>
<reference evidence="4 5" key="1">
    <citation type="submission" date="2019-11" db="EMBL/GenBank/DDBJ databases">
        <title>Draft Genome Sequence of Plant Growth-Promoting Rhizosphere-Associated Bacteria.</title>
        <authorList>
            <person name="Vasilyev I.Y."/>
            <person name="Radchenko V."/>
            <person name="Ilnitskaya E.V."/>
        </authorList>
    </citation>
    <scope>NUCLEOTIDE SEQUENCE [LARGE SCALE GENOMIC DNA]</scope>
    <source>
        <strain evidence="4 5">VRA_MhP_f</strain>
    </source>
</reference>
<evidence type="ECO:0000313" key="5">
    <source>
        <dbReference type="Proteomes" id="UP000461948"/>
    </source>
</evidence>
<dbReference type="Gene3D" id="3.40.605.10">
    <property type="entry name" value="Aldehyde Dehydrogenase, Chain A, domain 1"/>
    <property type="match status" value="1"/>
</dbReference>
<name>A0A7X2MRU1_ENTAG</name>
<dbReference type="Pfam" id="PF00171">
    <property type="entry name" value="Aldedh"/>
    <property type="match status" value="1"/>
</dbReference>
<organism evidence="4 5">
    <name type="scientific">Enterobacter agglomerans</name>
    <name type="common">Erwinia herbicola</name>
    <name type="synonym">Pantoea agglomerans</name>
    <dbReference type="NCBI Taxonomy" id="549"/>
    <lineage>
        <taxon>Bacteria</taxon>
        <taxon>Pseudomonadati</taxon>
        <taxon>Pseudomonadota</taxon>
        <taxon>Gammaproteobacteria</taxon>
        <taxon>Enterobacterales</taxon>
        <taxon>Erwiniaceae</taxon>
        <taxon>Pantoea</taxon>
        <taxon>Pantoea agglomerans group</taxon>
    </lineage>
</organism>
<feature type="domain" description="Aldehyde dehydrogenase" evidence="3">
    <location>
        <begin position="34"/>
        <end position="241"/>
    </location>
</feature>
<dbReference type="PANTHER" id="PTHR43111:SF1">
    <property type="entry name" value="ALDEHYDE DEHYDROGENASE B-RELATED"/>
    <property type="match status" value="1"/>
</dbReference>
<dbReference type="FunFam" id="3.40.605.10:FF:000007">
    <property type="entry name" value="NAD/NADP-dependent betaine aldehyde dehydrogenase"/>
    <property type="match status" value="1"/>
</dbReference>
<sequence length="243" mass="25841">MRYAAPGEQGSLITLQKNYGNFINGEFVAPVNGNYFTNTSPVNGSAAGEFPRSDVADVDNAVAAAAAAAEAWGKTSPQQRSLLLLKIADRLEQHLETMAVYETWDNGKPVRETLAADMPLAVDHFRYFAGCVRAQEGSAAEIDEFTAAYHFHEPLGVVAQIIPWNFPLLMAAWKLAPALGAGNCVVLKPAEQTPLSITVFVDLIKDLLPPGVLNVVHGFGKEAGEALAPPSGIAQGALTRSTP</sequence>
<keyword evidence="2" id="KW-0560">Oxidoreductase</keyword>
<dbReference type="SUPFAM" id="SSF53720">
    <property type="entry name" value="ALDH-like"/>
    <property type="match status" value="1"/>
</dbReference>
<protein>
    <submittedName>
        <fullName evidence="4">Aldehyde dehydrogenase family protein</fullName>
    </submittedName>
</protein>
<dbReference type="PANTHER" id="PTHR43111">
    <property type="entry name" value="ALDEHYDE DEHYDROGENASE B-RELATED"/>
    <property type="match status" value="1"/>
</dbReference>
<evidence type="ECO:0000259" key="3">
    <source>
        <dbReference type="Pfam" id="PF00171"/>
    </source>
</evidence>
<dbReference type="EMBL" id="WKLC01001630">
    <property type="protein sequence ID" value="MSE18176.1"/>
    <property type="molecule type" value="Genomic_DNA"/>
</dbReference>